<organism evidence="1 2">
    <name type="scientific">Ancylostoma ceylanicum</name>
    <dbReference type="NCBI Taxonomy" id="53326"/>
    <lineage>
        <taxon>Eukaryota</taxon>
        <taxon>Metazoa</taxon>
        <taxon>Ecdysozoa</taxon>
        <taxon>Nematoda</taxon>
        <taxon>Chromadorea</taxon>
        <taxon>Rhabditida</taxon>
        <taxon>Rhabditina</taxon>
        <taxon>Rhabditomorpha</taxon>
        <taxon>Strongyloidea</taxon>
        <taxon>Ancylostomatidae</taxon>
        <taxon>Ancylostomatinae</taxon>
        <taxon>Ancylostoma</taxon>
    </lineage>
</organism>
<evidence type="ECO:0000313" key="2">
    <source>
        <dbReference type="Proteomes" id="UP000024635"/>
    </source>
</evidence>
<evidence type="ECO:0000313" key="1">
    <source>
        <dbReference type="EMBL" id="EYC42275.1"/>
    </source>
</evidence>
<gene>
    <name evidence="1" type="primary">Acey_s0537.g3118</name>
    <name evidence="1" type="ORF">Y032_0537g3118</name>
</gene>
<name>A0A016WRI7_9BILA</name>
<dbReference type="EMBL" id="JARK01000137">
    <property type="protein sequence ID" value="EYC42275.1"/>
    <property type="molecule type" value="Genomic_DNA"/>
</dbReference>
<sequence>MLNDIRVSVGVLGIGLLDLILHDSHFGEEQLELIGICSNLRCVLPNLLDNRVTIKLHISGRLECHPHSVTKTMSNQLCKRRRDSLDSNAQDMRES</sequence>
<protein>
    <submittedName>
        <fullName evidence="1">Uncharacterized protein</fullName>
    </submittedName>
</protein>
<dbReference type="Proteomes" id="UP000024635">
    <property type="component" value="Unassembled WGS sequence"/>
</dbReference>
<accession>A0A016WRI7</accession>
<keyword evidence="2" id="KW-1185">Reference proteome</keyword>
<reference evidence="2" key="1">
    <citation type="journal article" date="2015" name="Nat. Genet.">
        <title>The genome and transcriptome of the zoonotic hookworm Ancylostoma ceylanicum identify infection-specific gene families.</title>
        <authorList>
            <person name="Schwarz E.M."/>
            <person name="Hu Y."/>
            <person name="Antoshechkin I."/>
            <person name="Miller M.M."/>
            <person name="Sternberg P.W."/>
            <person name="Aroian R.V."/>
        </authorList>
    </citation>
    <scope>NUCLEOTIDE SEQUENCE</scope>
    <source>
        <strain evidence="2">HY135</strain>
    </source>
</reference>
<dbReference type="AlphaFoldDB" id="A0A016WRI7"/>
<comment type="caution">
    <text evidence="1">The sequence shown here is derived from an EMBL/GenBank/DDBJ whole genome shotgun (WGS) entry which is preliminary data.</text>
</comment>
<proteinExistence type="predicted"/>